<reference evidence="1" key="1">
    <citation type="submission" date="2015-07" db="EMBL/GenBank/DDBJ databases">
        <title>Adaptation to a free-living lifestyle via gene acquisitions in the diplomonad Trepomonas sp. PC1.</title>
        <authorList>
            <person name="Xu F."/>
            <person name="Jerlstrom-Hultqvist J."/>
            <person name="Kolisko M."/>
            <person name="Simpson A.G.B."/>
            <person name="Roger A.J."/>
            <person name="Svard S.G."/>
            <person name="Andersson J.O."/>
        </authorList>
    </citation>
    <scope>NUCLEOTIDE SEQUENCE</scope>
    <source>
        <strain evidence="1">PC1</strain>
    </source>
</reference>
<protein>
    <submittedName>
        <fullName evidence="1">Uncharacterized protein</fullName>
    </submittedName>
</protein>
<organism evidence="1">
    <name type="scientific">Trepomonas sp. PC1</name>
    <dbReference type="NCBI Taxonomy" id="1076344"/>
    <lineage>
        <taxon>Eukaryota</taxon>
        <taxon>Metamonada</taxon>
        <taxon>Diplomonadida</taxon>
        <taxon>Hexamitidae</taxon>
        <taxon>Hexamitinae</taxon>
        <taxon>Trepomonas</taxon>
    </lineage>
</organism>
<name>A0A146JZ47_9EUKA</name>
<dbReference type="AlphaFoldDB" id="A0A146JZ47"/>
<evidence type="ECO:0000313" key="1">
    <source>
        <dbReference type="EMBL" id="JAP89448.1"/>
    </source>
</evidence>
<feature type="non-terminal residue" evidence="1">
    <location>
        <position position="1"/>
    </location>
</feature>
<dbReference type="EMBL" id="GDID01007158">
    <property type="protein sequence ID" value="JAP89448.1"/>
    <property type="molecule type" value="Transcribed_RNA"/>
</dbReference>
<proteinExistence type="predicted"/>
<gene>
    <name evidence="1" type="ORF">TPC1_31057</name>
</gene>
<sequence>LDSDDEMNNNEVLSQLYQRWIVEEPDLIHINAKFVNNQGIQSHYSFSSVSANQTLKQPELISHLNSRHLSWGKLIRRTCYLDALLFITENTLNQHLIYVEDLLQMSALGPFIDKLVTYQIYGVNYNQNGDSSMGKKHSQMVKHTHDMALTVNALKRSSSQKIVASAQQYASNKPGQVKGSLSLEQQCDYIRMVNFDLTQQRRECNLCPRHEIGTEGNCTPCQASEVSNMSKFCVPCEHTVLDNMCMEEWRLPIEQRKYEDTIILTQQQQLYLYKSKFPKAQIIQLMPGQVVTAQVLQQALGKTIWIDLDIPFTSEYQFFKNNETIMIDQAAYQKAHKLVTLPDELFVSWLLKQKSGNFYQLKLRSGERVEMGDMQGFVSGLNVIVVADKVDKLETIKTYFGKQENQKKTEDFSKI</sequence>
<accession>A0A146JZ47</accession>